<protein>
    <recommendedName>
        <fullName evidence="1">non-specific serine/threonine protein kinase</fullName>
        <ecNumber evidence="1">2.7.11.1</ecNumber>
    </recommendedName>
</protein>
<dbReference type="PROSITE" id="PS00107">
    <property type="entry name" value="PROTEIN_KINASE_ATP"/>
    <property type="match status" value="1"/>
</dbReference>
<dbReference type="InterPro" id="IPR000719">
    <property type="entry name" value="Prot_kinase_dom"/>
</dbReference>
<dbReference type="CDD" id="cd14014">
    <property type="entry name" value="STKc_PknB_like"/>
    <property type="match status" value="1"/>
</dbReference>
<keyword evidence="3" id="KW-0808">Transferase</keyword>
<accession>A0A1I1GSM9</accession>
<dbReference type="AlphaFoldDB" id="A0A1I1GSM9"/>
<keyword evidence="4 7" id="KW-0547">Nucleotide-binding</keyword>
<feature type="domain" description="Protein kinase" evidence="9">
    <location>
        <begin position="10"/>
        <end position="280"/>
    </location>
</feature>
<dbReference type="RefSeq" id="WP_093837444.1">
    <property type="nucleotide sequence ID" value="NZ_FOLM01000002.1"/>
</dbReference>
<dbReference type="SUPFAM" id="SSF56112">
    <property type="entry name" value="Protein kinase-like (PK-like)"/>
    <property type="match status" value="1"/>
</dbReference>
<dbReference type="GO" id="GO:0005524">
    <property type="term" value="F:ATP binding"/>
    <property type="evidence" value="ECO:0007669"/>
    <property type="project" value="UniProtKB-UniRule"/>
</dbReference>
<evidence type="ECO:0000313" key="11">
    <source>
        <dbReference type="Proteomes" id="UP000199207"/>
    </source>
</evidence>
<dbReference type="SMART" id="SM00220">
    <property type="entry name" value="S_TKc"/>
    <property type="match status" value="1"/>
</dbReference>
<dbReference type="STRING" id="910347.SAMN05421773_102111"/>
<dbReference type="Proteomes" id="UP000199207">
    <property type="component" value="Unassembled WGS sequence"/>
</dbReference>
<dbReference type="Gene3D" id="1.10.510.10">
    <property type="entry name" value="Transferase(Phosphotransferase) domain 1"/>
    <property type="match status" value="1"/>
</dbReference>
<evidence type="ECO:0000256" key="8">
    <source>
        <dbReference type="SAM" id="MobiDB-lite"/>
    </source>
</evidence>
<sequence length="465" mass="49072">MSPRLLAGRYELAEPLGRGGMGEVWAGTDTALGGRRIAVKLLHAERLASLSGTTDPEELRRRFLRECRATARIDHPGLVAVYDAGAEADELFLVMQLVDGCGLADHLAEHGETAPYPVAWALAVLAQLSSVLVAVHAAGIVHRDLKPGNVMVRPDGRVTVLDLGIAAVRGDEDTSLTRTGTLIGTPVYMAPEQGVGEPPVGPRADLYALGAIGYELLTGRPPFSAPNAAGLLYKKLHHDPPALRGLRPDAPDELAALVHQLLARDPAGRPADAHRTHAGLTALLARHGLSGPAPGPAPDTPLDPTRPFRHPMAPWPPAPRGARPAAPGPAVSVAAGPPQPPAHGYGHPDPRTPAGGIHGAGPTLSATLDEVKRLLAEGQYARVADLLSNALPMAAARYGETSAVVRSLRKQYAATLLDTGQFARALPEIRRLIQEFTAERGPYDPVVAQLRQDEQHCLRSLGSYA</sequence>
<feature type="compositionally biased region" description="Low complexity" evidence="8">
    <location>
        <begin position="320"/>
        <end position="336"/>
    </location>
</feature>
<dbReference type="InterPro" id="IPR008271">
    <property type="entry name" value="Ser/Thr_kinase_AS"/>
</dbReference>
<dbReference type="OrthoDB" id="9762169at2"/>
<dbReference type="PANTHER" id="PTHR43289">
    <property type="entry name" value="MITOGEN-ACTIVATED PROTEIN KINASE KINASE KINASE 20-RELATED"/>
    <property type="match status" value="1"/>
</dbReference>
<evidence type="ECO:0000256" key="1">
    <source>
        <dbReference type="ARBA" id="ARBA00012513"/>
    </source>
</evidence>
<keyword evidence="2" id="KW-0723">Serine/threonine-protein kinase</keyword>
<evidence type="ECO:0000256" key="6">
    <source>
        <dbReference type="ARBA" id="ARBA00022840"/>
    </source>
</evidence>
<gene>
    <name evidence="10" type="ORF">SAMN05421773_102111</name>
</gene>
<dbReference type="PROSITE" id="PS50011">
    <property type="entry name" value="PROTEIN_KINASE_DOM"/>
    <property type="match status" value="1"/>
</dbReference>
<feature type="region of interest" description="Disordered" evidence="8">
    <location>
        <begin position="287"/>
        <end position="352"/>
    </location>
</feature>
<keyword evidence="11" id="KW-1185">Reference proteome</keyword>
<dbReference type="GO" id="GO:0004674">
    <property type="term" value="F:protein serine/threonine kinase activity"/>
    <property type="evidence" value="ECO:0007669"/>
    <property type="project" value="UniProtKB-KW"/>
</dbReference>
<reference evidence="10 11" key="1">
    <citation type="submission" date="2016-10" db="EMBL/GenBank/DDBJ databases">
        <authorList>
            <person name="de Groot N.N."/>
        </authorList>
    </citation>
    <scope>NUCLEOTIDE SEQUENCE [LARGE SCALE GENOMIC DNA]</scope>
    <source>
        <strain evidence="10 11">CGMCC 4.5739</strain>
    </source>
</reference>
<feature type="binding site" evidence="7">
    <location>
        <position position="40"/>
    </location>
    <ligand>
        <name>ATP</name>
        <dbReference type="ChEBI" id="CHEBI:30616"/>
    </ligand>
</feature>
<organism evidence="10 11">
    <name type="scientific">Streptomyces aidingensis</name>
    <dbReference type="NCBI Taxonomy" id="910347"/>
    <lineage>
        <taxon>Bacteria</taxon>
        <taxon>Bacillati</taxon>
        <taxon>Actinomycetota</taxon>
        <taxon>Actinomycetes</taxon>
        <taxon>Kitasatosporales</taxon>
        <taxon>Streptomycetaceae</taxon>
        <taxon>Streptomyces</taxon>
    </lineage>
</organism>
<evidence type="ECO:0000256" key="4">
    <source>
        <dbReference type="ARBA" id="ARBA00022741"/>
    </source>
</evidence>
<dbReference type="EC" id="2.7.11.1" evidence="1"/>
<proteinExistence type="predicted"/>
<dbReference type="InterPro" id="IPR017441">
    <property type="entry name" value="Protein_kinase_ATP_BS"/>
</dbReference>
<evidence type="ECO:0000256" key="2">
    <source>
        <dbReference type="ARBA" id="ARBA00022527"/>
    </source>
</evidence>
<dbReference type="Pfam" id="PF00069">
    <property type="entry name" value="Pkinase"/>
    <property type="match status" value="1"/>
</dbReference>
<name>A0A1I1GSM9_9ACTN</name>
<evidence type="ECO:0000256" key="5">
    <source>
        <dbReference type="ARBA" id="ARBA00022777"/>
    </source>
</evidence>
<dbReference type="EMBL" id="FOLM01000002">
    <property type="protein sequence ID" value="SFC14302.1"/>
    <property type="molecule type" value="Genomic_DNA"/>
</dbReference>
<evidence type="ECO:0000256" key="7">
    <source>
        <dbReference type="PROSITE-ProRule" id="PRU10141"/>
    </source>
</evidence>
<evidence type="ECO:0000256" key="3">
    <source>
        <dbReference type="ARBA" id="ARBA00022679"/>
    </source>
</evidence>
<dbReference type="PANTHER" id="PTHR43289:SF6">
    <property type="entry name" value="SERINE_THREONINE-PROTEIN KINASE NEKL-3"/>
    <property type="match status" value="1"/>
</dbReference>
<dbReference type="PROSITE" id="PS00108">
    <property type="entry name" value="PROTEIN_KINASE_ST"/>
    <property type="match status" value="1"/>
</dbReference>
<dbReference type="Gene3D" id="3.30.200.20">
    <property type="entry name" value="Phosphorylase Kinase, domain 1"/>
    <property type="match status" value="1"/>
</dbReference>
<evidence type="ECO:0000313" key="10">
    <source>
        <dbReference type="EMBL" id="SFC14302.1"/>
    </source>
</evidence>
<evidence type="ECO:0000259" key="9">
    <source>
        <dbReference type="PROSITE" id="PS50011"/>
    </source>
</evidence>
<dbReference type="InterPro" id="IPR011009">
    <property type="entry name" value="Kinase-like_dom_sf"/>
</dbReference>
<keyword evidence="6 7" id="KW-0067">ATP-binding</keyword>
<keyword evidence="5 10" id="KW-0418">Kinase</keyword>